<comment type="caution">
    <text evidence="2">The sequence shown here is derived from an EMBL/GenBank/DDBJ whole genome shotgun (WGS) entry which is preliminary data.</text>
</comment>
<dbReference type="AlphaFoldDB" id="A0AA37LPN6"/>
<keyword evidence="3" id="KW-1185">Reference proteome</keyword>
<proteinExistence type="predicted"/>
<evidence type="ECO:0008006" key="4">
    <source>
        <dbReference type="Google" id="ProtNLM"/>
    </source>
</evidence>
<sequence>MALKPLLWTLSLTLSASFAAATSFNLSSEITRLVPLCARECFRSHLSANYALTTCGSAPSLQCLCANVGFSGLTIGEGAVQCIVAEKSIGFCRESDAPQTVIDAAYQIHHRDLDPTHIGRYHRCASEDCHTSNTPDVDDSLDKFNPNDPHLGNRYPFRTKYAHDPHQVKHISELYDDRRDHTTSLAAIVHDNSVLNSDSSSRS</sequence>
<accession>A0AA37LPN6</accession>
<organism evidence="2 3">
    <name type="scientific">Colletotrichum liriopes</name>
    <dbReference type="NCBI Taxonomy" id="708192"/>
    <lineage>
        <taxon>Eukaryota</taxon>
        <taxon>Fungi</taxon>
        <taxon>Dikarya</taxon>
        <taxon>Ascomycota</taxon>
        <taxon>Pezizomycotina</taxon>
        <taxon>Sordariomycetes</taxon>
        <taxon>Hypocreomycetidae</taxon>
        <taxon>Glomerellales</taxon>
        <taxon>Glomerellaceae</taxon>
        <taxon>Colletotrichum</taxon>
        <taxon>Colletotrichum spaethianum species complex</taxon>
    </lineage>
</organism>
<dbReference type="Proteomes" id="UP001055172">
    <property type="component" value="Unassembled WGS sequence"/>
</dbReference>
<reference evidence="2 3" key="1">
    <citation type="submission" date="2021-07" db="EMBL/GenBank/DDBJ databases">
        <title>Genome data of Colletotrichum spaethianum.</title>
        <authorList>
            <person name="Utami Y.D."/>
            <person name="Hiruma K."/>
        </authorList>
    </citation>
    <scope>NUCLEOTIDE SEQUENCE [LARGE SCALE GENOMIC DNA]</scope>
    <source>
        <strain evidence="2 3">MAFF 242679</strain>
    </source>
</reference>
<evidence type="ECO:0000313" key="3">
    <source>
        <dbReference type="Proteomes" id="UP001055172"/>
    </source>
</evidence>
<protein>
    <recommendedName>
        <fullName evidence="4">Extracellular membrane protein CFEM domain-containing protein</fullName>
    </recommendedName>
</protein>
<dbReference type="EMBL" id="BPPX01000004">
    <property type="protein sequence ID" value="GJC79497.1"/>
    <property type="molecule type" value="Genomic_DNA"/>
</dbReference>
<evidence type="ECO:0000313" key="2">
    <source>
        <dbReference type="EMBL" id="GJC79497.1"/>
    </source>
</evidence>
<feature type="signal peptide" evidence="1">
    <location>
        <begin position="1"/>
        <end position="21"/>
    </location>
</feature>
<gene>
    <name evidence="2" type="ORF">ColLi_02335</name>
</gene>
<evidence type="ECO:0000256" key="1">
    <source>
        <dbReference type="SAM" id="SignalP"/>
    </source>
</evidence>
<name>A0AA37LPN6_9PEZI</name>
<keyword evidence="1" id="KW-0732">Signal</keyword>
<feature type="chain" id="PRO_5041379526" description="Extracellular membrane protein CFEM domain-containing protein" evidence="1">
    <location>
        <begin position="22"/>
        <end position="203"/>
    </location>
</feature>